<proteinExistence type="predicted"/>
<sequence length="471" mass="49351">MTDPALMGVAELAGAIRHRQLSSVEATRAALHRISQWQPVVNAFVRVEADAALARAADLDRAAAAGQWAGPLHGVPLAHKDMFARAGGSMTGGSAILPGQPQPDPAPAVARLEAAGAITVGWLNMSEFAAGPTGHNIHFGHNRNPWDPSRITGGSSAGSGAAVAARMVAGALGSDTGGSIRLPAAMNGLIGLKPTYGRVSRAGSMPRAWSLDTIGPLTRTAADASLMMAAISGHDPRDPTTSRRPFPDDRTFLDRSVAGLRVGLPPQAWMADATPEVAGAVSAAMDVLAGLGMAGAAVPAPPLEPYFALGDAISKSEAAAAHGTWMRDRPQDYSVHVHSRTEAGYHIPATRYLEAMALRGRLLRQFVETVMAGIDLMAAPILTFPVPTIAETDEEQTAAIPAMVARLTRYTRPFNYLGLPALALPIGFDGAGLPMAVQLVGRPFSEPLLLRVAHQYQQATGWHRRVPNLPA</sequence>
<name>A0A3N1M8A9_9PROT</name>
<dbReference type="Pfam" id="PF01425">
    <property type="entry name" value="Amidase"/>
    <property type="match status" value="1"/>
</dbReference>
<evidence type="ECO:0000313" key="2">
    <source>
        <dbReference type="EMBL" id="ROP99910.1"/>
    </source>
</evidence>
<reference evidence="2 3" key="1">
    <citation type="submission" date="2018-11" db="EMBL/GenBank/DDBJ databases">
        <title>Genomic Encyclopedia of Type Strains, Phase IV (KMG-IV): sequencing the most valuable type-strain genomes for metagenomic binning, comparative biology and taxonomic classification.</title>
        <authorList>
            <person name="Goeker M."/>
        </authorList>
    </citation>
    <scope>NUCLEOTIDE SEQUENCE [LARGE SCALE GENOMIC DNA]</scope>
    <source>
        <strain evidence="2 3">DSM 5900</strain>
    </source>
</reference>
<dbReference type="InterPro" id="IPR000120">
    <property type="entry name" value="Amidase"/>
</dbReference>
<dbReference type="GO" id="GO:0016740">
    <property type="term" value="F:transferase activity"/>
    <property type="evidence" value="ECO:0007669"/>
    <property type="project" value="UniProtKB-KW"/>
</dbReference>
<dbReference type="RefSeq" id="WP_170216408.1">
    <property type="nucleotide sequence ID" value="NZ_AP019700.1"/>
</dbReference>
<dbReference type="AlphaFoldDB" id="A0A3N1M8A9"/>
<evidence type="ECO:0000313" key="3">
    <source>
        <dbReference type="Proteomes" id="UP000278222"/>
    </source>
</evidence>
<dbReference type="SUPFAM" id="SSF75304">
    <property type="entry name" value="Amidase signature (AS) enzymes"/>
    <property type="match status" value="1"/>
</dbReference>
<organism evidence="2 3">
    <name type="scientific">Stella humosa</name>
    <dbReference type="NCBI Taxonomy" id="94"/>
    <lineage>
        <taxon>Bacteria</taxon>
        <taxon>Pseudomonadati</taxon>
        <taxon>Pseudomonadota</taxon>
        <taxon>Alphaproteobacteria</taxon>
        <taxon>Rhodospirillales</taxon>
        <taxon>Stellaceae</taxon>
        <taxon>Stella</taxon>
    </lineage>
</organism>
<protein>
    <submittedName>
        <fullName evidence="2">Aspartyl-tRNA(Asn)/glutamyl-tRNA(Gln) amidotransferase subunit A</fullName>
    </submittedName>
</protein>
<dbReference type="InterPro" id="IPR023631">
    <property type="entry name" value="Amidase_dom"/>
</dbReference>
<dbReference type="Gene3D" id="3.90.1300.10">
    <property type="entry name" value="Amidase signature (AS) domain"/>
    <property type="match status" value="1"/>
</dbReference>
<dbReference type="InterPro" id="IPR036928">
    <property type="entry name" value="AS_sf"/>
</dbReference>
<gene>
    <name evidence="2" type="ORF">EDC65_1705</name>
</gene>
<dbReference type="PANTHER" id="PTHR11895">
    <property type="entry name" value="TRANSAMIDASE"/>
    <property type="match status" value="1"/>
</dbReference>
<accession>A0A3N1M8A9</accession>
<keyword evidence="3" id="KW-1185">Reference proteome</keyword>
<feature type="domain" description="Amidase" evidence="1">
    <location>
        <begin position="25"/>
        <end position="450"/>
    </location>
</feature>
<dbReference type="PANTHER" id="PTHR11895:SF176">
    <property type="entry name" value="AMIDASE AMID-RELATED"/>
    <property type="match status" value="1"/>
</dbReference>
<keyword evidence="2" id="KW-0808">Transferase</keyword>
<comment type="caution">
    <text evidence="2">The sequence shown here is derived from an EMBL/GenBank/DDBJ whole genome shotgun (WGS) entry which is preliminary data.</text>
</comment>
<dbReference type="Proteomes" id="UP000278222">
    <property type="component" value="Unassembled WGS sequence"/>
</dbReference>
<evidence type="ECO:0000259" key="1">
    <source>
        <dbReference type="Pfam" id="PF01425"/>
    </source>
</evidence>
<dbReference type="EMBL" id="RJKX01000013">
    <property type="protein sequence ID" value="ROP99910.1"/>
    <property type="molecule type" value="Genomic_DNA"/>
</dbReference>